<dbReference type="RefSeq" id="XP_022585041.1">
    <property type="nucleotide sequence ID" value="XM_022727500.1"/>
</dbReference>
<dbReference type="GeneID" id="34613964"/>
<keyword evidence="3" id="KW-1185">Reference proteome</keyword>
<organism evidence="2 3">
    <name type="scientific">Penicilliopsis zonata CBS 506.65</name>
    <dbReference type="NCBI Taxonomy" id="1073090"/>
    <lineage>
        <taxon>Eukaryota</taxon>
        <taxon>Fungi</taxon>
        <taxon>Dikarya</taxon>
        <taxon>Ascomycota</taxon>
        <taxon>Pezizomycotina</taxon>
        <taxon>Eurotiomycetes</taxon>
        <taxon>Eurotiomycetidae</taxon>
        <taxon>Eurotiales</taxon>
        <taxon>Aspergillaceae</taxon>
        <taxon>Penicilliopsis</taxon>
    </lineage>
</organism>
<evidence type="ECO:0000256" key="1">
    <source>
        <dbReference type="SAM" id="MobiDB-lite"/>
    </source>
</evidence>
<dbReference type="Proteomes" id="UP000184188">
    <property type="component" value="Unassembled WGS sequence"/>
</dbReference>
<sequence>MCIYWVCKYLLCGCIWDDSAITCSKELGCTDLRMVQVQIPDHKCEECHARDRTLIDDTAGGLVNADGEHSKVDFRAIEFVEMDLSRVCDAVHKRDKIRRGRTYEDEDEMEGEGYEAGTGSDYSKE</sequence>
<name>A0A1L9STT4_9EURO</name>
<dbReference type="EMBL" id="KV878336">
    <property type="protein sequence ID" value="OJJ50531.1"/>
    <property type="molecule type" value="Genomic_DNA"/>
</dbReference>
<dbReference type="OrthoDB" id="4291164at2759"/>
<dbReference type="VEuPathDB" id="FungiDB:ASPZODRAFT_199168"/>
<evidence type="ECO:0000313" key="3">
    <source>
        <dbReference type="Proteomes" id="UP000184188"/>
    </source>
</evidence>
<feature type="region of interest" description="Disordered" evidence="1">
    <location>
        <begin position="99"/>
        <end position="125"/>
    </location>
</feature>
<feature type="compositionally biased region" description="Acidic residues" evidence="1">
    <location>
        <begin position="104"/>
        <end position="113"/>
    </location>
</feature>
<reference evidence="3" key="1">
    <citation type="journal article" date="2017" name="Genome Biol.">
        <title>Comparative genomics reveals high biological diversity and specific adaptations in the industrially and medically important fungal genus Aspergillus.</title>
        <authorList>
            <person name="de Vries R.P."/>
            <person name="Riley R."/>
            <person name="Wiebenga A."/>
            <person name="Aguilar-Osorio G."/>
            <person name="Amillis S."/>
            <person name="Uchima C.A."/>
            <person name="Anderluh G."/>
            <person name="Asadollahi M."/>
            <person name="Askin M."/>
            <person name="Barry K."/>
            <person name="Battaglia E."/>
            <person name="Bayram O."/>
            <person name="Benocci T."/>
            <person name="Braus-Stromeyer S.A."/>
            <person name="Caldana C."/>
            <person name="Canovas D."/>
            <person name="Cerqueira G.C."/>
            <person name="Chen F."/>
            <person name="Chen W."/>
            <person name="Choi C."/>
            <person name="Clum A."/>
            <person name="Dos Santos R.A."/>
            <person name="Damasio A.R."/>
            <person name="Diallinas G."/>
            <person name="Emri T."/>
            <person name="Fekete E."/>
            <person name="Flipphi M."/>
            <person name="Freyberg S."/>
            <person name="Gallo A."/>
            <person name="Gournas C."/>
            <person name="Habgood R."/>
            <person name="Hainaut M."/>
            <person name="Harispe M.L."/>
            <person name="Henrissat B."/>
            <person name="Hilden K.S."/>
            <person name="Hope R."/>
            <person name="Hossain A."/>
            <person name="Karabika E."/>
            <person name="Karaffa L."/>
            <person name="Karanyi Z."/>
            <person name="Krasevec N."/>
            <person name="Kuo A."/>
            <person name="Kusch H."/>
            <person name="LaButti K."/>
            <person name="Lagendijk E.L."/>
            <person name="Lapidus A."/>
            <person name="Levasseur A."/>
            <person name="Lindquist E."/>
            <person name="Lipzen A."/>
            <person name="Logrieco A.F."/>
            <person name="MacCabe A."/>
            <person name="Maekelae M.R."/>
            <person name="Malavazi I."/>
            <person name="Melin P."/>
            <person name="Meyer V."/>
            <person name="Mielnichuk N."/>
            <person name="Miskei M."/>
            <person name="Molnar A.P."/>
            <person name="Mule G."/>
            <person name="Ngan C.Y."/>
            <person name="Orejas M."/>
            <person name="Orosz E."/>
            <person name="Ouedraogo J.P."/>
            <person name="Overkamp K.M."/>
            <person name="Park H.-S."/>
            <person name="Perrone G."/>
            <person name="Piumi F."/>
            <person name="Punt P.J."/>
            <person name="Ram A.F."/>
            <person name="Ramon A."/>
            <person name="Rauscher S."/>
            <person name="Record E."/>
            <person name="Riano-Pachon D.M."/>
            <person name="Robert V."/>
            <person name="Roehrig J."/>
            <person name="Ruller R."/>
            <person name="Salamov A."/>
            <person name="Salih N.S."/>
            <person name="Samson R.A."/>
            <person name="Sandor E."/>
            <person name="Sanguinetti M."/>
            <person name="Schuetze T."/>
            <person name="Sepcic K."/>
            <person name="Shelest E."/>
            <person name="Sherlock G."/>
            <person name="Sophianopoulou V."/>
            <person name="Squina F.M."/>
            <person name="Sun H."/>
            <person name="Susca A."/>
            <person name="Todd R.B."/>
            <person name="Tsang A."/>
            <person name="Unkles S.E."/>
            <person name="van de Wiele N."/>
            <person name="van Rossen-Uffink D."/>
            <person name="Oliveira J.V."/>
            <person name="Vesth T.C."/>
            <person name="Visser J."/>
            <person name="Yu J.-H."/>
            <person name="Zhou M."/>
            <person name="Andersen M.R."/>
            <person name="Archer D.B."/>
            <person name="Baker S.E."/>
            <person name="Benoit I."/>
            <person name="Brakhage A.A."/>
            <person name="Braus G.H."/>
            <person name="Fischer R."/>
            <person name="Frisvad J.C."/>
            <person name="Goldman G.H."/>
            <person name="Houbraken J."/>
            <person name="Oakley B."/>
            <person name="Pocsi I."/>
            <person name="Scazzocchio C."/>
            <person name="Seiboth B."/>
            <person name="vanKuyk P.A."/>
            <person name="Wortman J."/>
            <person name="Dyer P.S."/>
            <person name="Grigoriev I.V."/>
        </authorList>
    </citation>
    <scope>NUCLEOTIDE SEQUENCE [LARGE SCALE GENOMIC DNA]</scope>
    <source>
        <strain evidence="3">CBS 506.65</strain>
    </source>
</reference>
<accession>A0A1L9STT4</accession>
<protein>
    <submittedName>
        <fullName evidence="2">Uncharacterized protein</fullName>
    </submittedName>
</protein>
<evidence type="ECO:0000313" key="2">
    <source>
        <dbReference type="EMBL" id="OJJ50531.1"/>
    </source>
</evidence>
<dbReference type="AlphaFoldDB" id="A0A1L9STT4"/>
<proteinExistence type="predicted"/>
<gene>
    <name evidence="2" type="ORF">ASPZODRAFT_199168</name>
</gene>